<dbReference type="KEGG" id="plue:EWM63_02205"/>
<keyword evidence="2" id="KW-1185">Reference proteome</keyword>
<name>A0A4P6KS66_9BURK</name>
<dbReference type="EMBL" id="CP035913">
    <property type="protein sequence ID" value="QBE61949.1"/>
    <property type="molecule type" value="Genomic_DNA"/>
</dbReference>
<dbReference type="AlphaFoldDB" id="A0A4P6KS66"/>
<evidence type="ECO:0000313" key="1">
    <source>
        <dbReference type="EMBL" id="QBE61949.1"/>
    </source>
</evidence>
<dbReference type="RefSeq" id="WP_130185086.1">
    <property type="nucleotide sequence ID" value="NZ_CP035913.1"/>
</dbReference>
<dbReference type="Proteomes" id="UP000290637">
    <property type="component" value="Chromosome"/>
</dbReference>
<sequence length="185" mass="20695">MPATPGGGRAMTMHAQWNILLKVRQRMEQGAQQAWRRCCDERDEAERAVARIEEARRALAAQGTATLDGLGQALAAAARGGAAVDRTSQASAVPYLARLRRQDQQLTLQWLQAQLRLAAEQRKVDQALQHRRQAESARMRTEEALETFARADARRAARRAEDGIEEFLIARHHPPSAAIDDMRRP</sequence>
<dbReference type="InterPro" id="IPR053716">
    <property type="entry name" value="Flag_assembly_chemotaxis_eff"/>
</dbReference>
<proteinExistence type="predicted"/>
<gene>
    <name evidence="1" type="ORF">EWM63_02205</name>
</gene>
<accession>A0A4P6KS66</accession>
<protein>
    <recommendedName>
        <fullName evidence="3">Flagellar FliJ protein</fullName>
    </recommendedName>
</protein>
<organism evidence="1 2">
    <name type="scientific">Pseudoduganella lutea</name>
    <dbReference type="NCBI Taxonomy" id="321985"/>
    <lineage>
        <taxon>Bacteria</taxon>
        <taxon>Pseudomonadati</taxon>
        <taxon>Pseudomonadota</taxon>
        <taxon>Betaproteobacteria</taxon>
        <taxon>Burkholderiales</taxon>
        <taxon>Oxalobacteraceae</taxon>
        <taxon>Telluria group</taxon>
        <taxon>Pseudoduganella</taxon>
    </lineage>
</organism>
<evidence type="ECO:0008006" key="3">
    <source>
        <dbReference type="Google" id="ProtNLM"/>
    </source>
</evidence>
<reference evidence="1 2" key="1">
    <citation type="submission" date="2019-02" db="EMBL/GenBank/DDBJ databases">
        <title>Draft Genome Sequences of Six Type Strains of the Genus Massilia.</title>
        <authorList>
            <person name="Miess H."/>
            <person name="Frediansyhah A."/>
            <person name="Gross H."/>
        </authorList>
    </citation>
    <scope>NUCLEOTIDE SEQUENCE [LARGE SCALE GENOMIC DNA]</scope>
    <source>
        <strain evidence="1 2">DSM 17473</strain>
    </source>
</reference>
<dbReference type="Gene3D" id="1.10.287.1700">
    <property type="match status" value="1"/>
</dbReference>
<evidence type="ECO:0000313" key="2">
    <source>
        <dbReference type="Proteomes" id="UP000290637"/>
    </source>
</evidence>